<name>A0A839QRU4_9MICO</name>
<evidence type="ECO:0000256" key="13">
    <source>
        <dbReference type="ARBA" id="ARBA00023063"/>
    </source>
</evidence>
<dbReference type="NCBIfam" id="TIGR00351">
    <property type="entry name" value="narI"/>
    <property type="match status" value="1"/>
</dbReference>
<evidence type="ECO:0000256" key="6">
    <source>
        <dbReference type="ARBA" id="ARBA00022617"/>
    </source>
</evidence>
<keyword evidence="5" id="KW-1003">Cell membrane</keyword>
<dbReference type="SUPFAM" id="SSF103501">
    <property type="entry name" value="Respiratory nitrate reductase 1 gamma chain"/>
    <property type="match status" value="1"/>
</dbReference>
<keyword evidence="6 20" id="KW-0349">Heme</keyword>
<evidence type="ECO:0000256" key="19">
    <source>
        <dbReference type="ARBA" id="ARBA00071287"/>
    </source>
</evidence>
<dbReference type="AlphaFoldDB" id="A0A839QRU4"/>
<feature type="transmembrane region" description="Helical" evidence="21">
    <location>
        <begin position="50"/>
        <end position="70"/>
    </location>
</feature>
<keyword evidence="7 21" id="KW-0812">Transmembrane</keyword>
<dbReference type="GO" id="GO:0019645">
    <property type="term" value="P:anaerobic electron transport chain"/>
    <property type="evidence" value="ECO:0007669"/>
    <property type="project" value="TreeGrafter"/>
</dbReference>
<evidence type="ECO:0000256" key="3">
    <source>
        <dbReference type="ARBA" id="ARBA00004651"/>
    </source>
</evidence>
<evidence type="ECO:0000313" key="23">
    <source>
        <dbReference type="EMBL" id="MBB3023024.1"/>
    </source>
</evidence>
<dbReference type="Pfam" id="PF02665">
    <property type="entry name" value="Nitrate_red_gam"/>
    <property type="match status" value="1"/>
</dbReference>
<evidence type="ECO:0000256" key="15">
    <source>
        <dbReference type="ARBA" id="ARBA00056200"/>
    </source>
</evidence>
<evidence type="ECO:0000256" key="21">
    <source>
        <dbReference type="SAM" id="Phobius"/>
    </source>
</evidence>
<feature type="transmembrane region" description="Helical" evidence="21">
    <location>
        <begin position="134"/>
        <end position="157"/>
    </location>
</feature>
<dbReference type="InterPro" id="IPR023234">
    <property type="entry name" value="NarG-like_domain"/>
</dbReference>
<evidence type="ECO:0000256" key="4">
    <source>
        <dbReference type="ARBA" id="ARBA00022448"/>
    </source>
</evidence>
<evidence type="ECO:0000256" key="1">
    <source>
        <dbReference type="ARBA" id="ARBA00001942"/>
    </source>
</evidence>
<keyword evidence="12 20" id="KW-0408">Iron</keyword>
<feature type="binding site" description="axial binding residue" evidence="20">
    <location>
        <position position="190"/>
    </location>
    <ligand>
        <name>heme b</name>
        <dbReference type="ChEBI" id="CHEBI:60344"/>
        <label>1</label>
    </ligand>
    <ligandPart>
        <name>Fe</name>
        <dbReference type="ChEBI" id="CHEBI:18248"/>
    </ligandPart>
</feature>
<dbReference type="GO" id="GO:0042128">
    <property type="term" value="P:nitrate assimilation"/>
    <property type="evidence" value="ECO:0007669"/>
    <property type="project" value="UniProtKB-KW"/>
</dbReference>
<feature type="transmembrane region" description="Helical" evidence="21">
    <location>
        <begin position="90"/>
        <end position="114"/>
    </location>
</feature>
<comment type="similarity">
    <text evidence="18">In the N-terminal section; belongs to the nitrate reductase alpha subunit family.</text>
</comment>
<evidence type="ECO:0000259" key="22">
    <source>
        <dbReference type="Pfam" id="PF02665"/>
    </source>
</evidence>
<comment type="caution">
    <text evidence="23">The sequence shown here is derived from an EMBL/GenBank/DDBJ whole genome shotgun (WGS) entry which is preliminary data.</text>
</comment>
<proteinExistence type="inferred from homology"/>
<feature type="binding site" description="axial binding residue" evidence="20">
    <location>
        <position position="69"/>
    </location>
    <ligand>
        <name>heme b</name>
        <dbReference type="ChEBI" id="CHEBI:60344"/>
        <label>1</label>
    </ligand>
    <ligandPart>
        <name>Fe</name>
        <dbReference type="ChEBI" id="CHEBI:18248"/>
    </ligandPart>
</feature>
<evidence type="ECO:0000256" key="7">
    <source>
        <dbReference type="ARBA" id="ARBA00022692"/>
    </source>
</evidence>
<dbReference type="GO" id="GO:0009325">
    <property type="term" value="C:nitrate reductase complex"/>
    <property type="evidence" value="ECO:0007669"/>
    <property type="project" value="InterPro"/>
</dbReference>
<evidence type="ECO:0000256" key="14">
    <source>
        <dbReference type="ARBA" id="ARBA00023136"/>
    </source>
</evidence>
<comment type="similarity">
    <text evidence="17">In the C-terminal section; belongs to the nitrate reductase gamma subunit family.</text>
</comment>
<dbReference type="PANTHER" id="PTHR30598:SF3">
    <property type="entry name" value="RESPIRATORY NITRATE REDUCTASE 1 GAMMA CHAIN"/>
    <property type="match status" value="1"/>
</dbReference>
<keyword evidence="10 21" id="KW-1133">Transmembrane helix</keyword>
<evidence type="ECO:0000256" key="12">
    <source>
        <dbReference type="ARBA" id="ARBA00023004"/>
    </source>
</evidence>
<comment type="similarity">
    <text evidence="16">In the central section; belongs to the NarJ/NarW family.</text>
</comment>
<organism evidence="23 24">
    <name type="scientific">Helcobacillus massiliensis</name>
    <dbReference type="NCBI Taxonomy" id="521392"/>
    <lineage>
        <taxon>Bacteria</taxon>
        <taxon>Bacillati</taxon>
        <taxon>Actinomycetota</taxon>
        <taxon>Actinomycetes</taxon>
        <taxon>Micrococcales</taxon>
        <taxon>Dermabacteraceae</taxon>
        <taxon>Helcobacillus</taxon>
    </lineage>
</organism>
<comment type="cofactor">
    <cofactor evidence="2">
        <name>heme b</name>
        <dbReference type="ChEBI" id="CHEBI:60344"/>
    </cofactor>
</comment>
<keyword evidence="8" id="KW-0479">Metal-binding</keyword>
<sequence length="238" mass="27380">MRDVTILDTLLWVVFPYVCMAFFVLGHIWRYRYDQFGWTTRSSQMYEDRILRWASPMFHFGILFVAIGHFGGLVIPKSWTQAIGISDHVYHLLAITLGTVAGVCTLVGLLLLIWRRRSNKRLMGATTLMDKFMFLMLAVVAGLGVWATIANNVFGSYDYRSTISVWFRQIWTLRPDAAMMVDVPLTFQLHALVAITLFAVWPFTRLVHVFSVPVGYLGRPYIVYRSRDDKRVASKAGW</sequence>
<dbReference type="PANTHER" id="PTHR30598">
    <property type="entry name" value="NITRATE REDUCTASE PRIVATE CHAPERONE, REDOX ENZYME MATURATION PROTEIN REMP FAMILY"/>
    <property type="match status" value="1"/>
</dbReference>
<comment type="function">
    <text evidence="15">Does not seem to have nitrate reductase activity.</text>
</comment>
<dbReference type="InterPro" id="IPR036197">
    <property type="entry name" value="NarG-like_sf"/>
</dbReference>
<keyword evidence="4" id="KW-0813">Transport</keyword>
<dbReference type="GO" id="GO:0005886">
    <property type="term" value="C:plasma membrane"/>
    <property type="evidence" value="ECO:0007669"/>
    <property type="project" value="UniProtKB-SubCell"/>
</dbReference>
<gene>
    <name evidence="23" type="ORF">FHX50_001307</name>
</gene>
<evidence type="ECO:0000256" key="16">
    <source>
        <dbReference type="ARBA" id="ARBA00061095"/>
    </source>
</evidence>
<keyword evidence="13" id="KW-0534">Nitrate assimilation</keyword>
<evidence type="ECO:0000256" key="10">
    <source>
        <dbReference type="ARBA" id="ARBA00022989"/>
    </source>
</evidence>
<protein>
    <recommendedName>
        <fullName evidence="19">Nitrate reductase-like protein NarX</fullName>
    </recommendedName>
</protein>
<dbReference type="EMBL" id="JACHWP010000002">
    <property type="protein sequence ID" value="MBB3023024.1"/>
    <property type="molecule type" value="Genomic_DNA"/>
</dbReference>
<feature type="domain" description="NarG-like" evidence="22">
    <location>
        <begin position="8"/>
        <end position="227"/>
    </location>
</feature>
<keyword evidence="11 23" id="KW-0560">Oxidoreductase</keyword>
<evidence type="ECO:0000256" key="11">
    <source>
        <dbReference type="ARBA" id="ARBA00023002"/>
    </source>
</evidence>
<dbReference type="GO" id="GO:0020037">
    <property type="term" value="F:heme binding"/>
    <property type="evidence" value="ECO:0007669"/>
    <property type="project" value="TreeGrafter"/>
</dbReference>
<dbReference type="RefSeq" id="WP_183375777.1">
    <property type="nucleotide sequence ID" value="NZ_CBCSFZ010000001.1"/>
</dbReference>
<evidence type="ECO:0000256" key="20">
    <source>
        <dbReference type="PIRSR" id="PIRSR603816-1"/>
    </source>
</evidence>
<feature type="binding site" description="axial binding residue" evidence="20">
    <location>
        <position position="208"/>
    </location>
    <ligand>
        <name>heme b</name>
        <dbReference type="ChEBI" id="CHEBI:60344"/>
        <label>1</label>
    </ligand>
    <ligandPart>
        <name>Fe</name>
        <dbReference type="ChEBI" id="CHEBI:18248"/>
    </ligandPart>
</feature>
<feature type="transmembrane region" description="Helical" evidence="21">
    <location>
        <begin position="6"/>
        <end position="29"/>
    </location>
</feature>
<evidence type="ECO:0000256" key="5">
    <source>
        <dbReference type="ARBA" id="ARBA00022475"/>
    </source>
</evidence>
<accession>A0A839QRU4</accession>
<feature type="transmembrane region" description="Helical" evidence="21">
    <location>
        <begin position="177"/>
        <end position="201"/>
    </location>
</feature>
<dbReference type="GO" id="GO:0009055">
    <property type="term" value="F:electron transfer activity"/>
    <property type="evidence" value="ECO:0007669"/>
    <property type="project" value="TreeGrafter"/>
</dbReference>
<comment type="cofactor">
    <cofactor evidence="1">
        <name>Mo-bis(molybdopterin guanine dinucleotide)</name>
        <dbReference type="ChEBI" id="CHEBI:60539"/>
    </cofactor>
</comment>
<evidence type="ECO:0000256" key="2">
    <source>
        <dbReference type="ARBA" id="ARBA00001970"/>
    </source>
</evidence>
<evidence type="ECO:0000256" key="8">
    <source>
        <dbReference type="ARBA" id="ARBA00022723"/>
    </source>
</evidence>
<dbReference type="GO" id="GO:0008940">
    <property type="term" value="F:nitrate reductase activity"/>
    <property type="evidence" value="ECO:0007669"/>
    <property type="project" value="InterPro"/>
</dbReference>
<evidence type="ECO:0000256" key="17">
    <source>
        <dbReference type="ARBA" id="ARBA00061196"/>
    </source>
</evidence>
<dbReference type="Gene3D" id="1.20.950.20">
    <property type="entry name" value="Transmembrane di-heme cytochromes, Chain C"/>
    <property type="match status" value="1"/>
</dbReference>
<evidence type="ECO:0000313" key="24">
    <source>
        <dbReference type="Proteomes" id="UP000568050"/>
    </source>
</evidence>
<keyword evidence="24" id="KW-1185">Reference proteome</keyword>
<keyword evidence="14 21" id="KW-0472">Membrane</keyword>
<dbReference type="Proteomes" id="UP000568050">
    <property type="component" value="Unassembled WGS sequence"/>
</dbReference>
<keyword evidence="9" id="KW-0249">Electron transport</keyword>
<dbReference type="InterPro" id="IPR003816">
    <property type="entry name" value="Nitrate_red_gam"/>
</dbReference>
<dbReference type="FunFam" id="1.20.950.20:FF:000001">
    <property type="entry name" value="Respiratory nitrate reductase subunit gamma"/>
    <property type="match status" value="1"/>
</dbReference>
<feature type="binding site" description="axial binding residue" evidence="20">
    <location>
        <position position="59"/>
    </location>
    <ligand>
        <name>heme b</name>
        <dbReference type="ChEBI" id="CHEBI:60344"/>
        <label>1</label>
    </ligand>
    <ligandPart>
        <name>Fe</name>
        <dbReference type="ChEBI" id="CHEBI:18248"/>
    </ligandPart>
</feature>
<reference evidence="23 24" key="1">
    <citation type="submission" date="2020-08" db="EMBL/GenBank/DDBJ databases">
        <title>Sequencing the genomes of 1000 actinobacteria strains.</title>
        <authorList>
            <person name="Klenk H.-P."/>
        </authorList>
    </citation>
    <scope>NUCLEOTIDE SEQUENCE [LARGE SCALE GENOMIC DNA]</scope>
    <source>
        <strain evidence="23 24">DSM 23040</strain>
    </source>
</reference>
<comment type="subcellular location">
    <subcellularLocation>
        <location evidence="3">Cell membrane</location>
        <topology evidence="3">Multi-pass membrane protein</topology>
    </subcellularLocation>
</comment>
<dbReference type="InterPro" id="IPR051936">
    <property type="entry name" value="Heme-iron_electron_transfer"/>
</dbReference>
<evidence type="ECO:0000256" key="18">
    <source>
        <dbReference type="ARBA" id="ARBA00061480"/>
    </source>
</evidence>
<dbReference type="GO" id="GO:0046872">
    <property type="term" value="F:metal ion binding"/>
    <property type="evidence" value="ECO:0007669"/>
    <property type="project" value="UniProtKB-KW"/>
</dbReference>
<evidence type="ECO:0000256" key="9">
    <source>
        <dbReference type="ARBA" id="ARBA00022982"/>
    </source>
</evidence>